<gene>
    <name evidence="3" type="ORF">DFR74_110147</name>
</gene>
<feature type="compositionally biased region" description="Pro residues" evidence="1">
    <location>
        <begin position="8"/>
        <end position="19"/>
    </location>
</feature>
<reference evidence="3 4" key="1">
    <citation type="submission" date="2018-06" db="EMBL/GenBank/DDBJ databases">
        <title>Genomic Encyclopedia of Type Strains, Phase IV (KMG-IV): sequencing the most valuable type-strain genomes for metagenomic binning, comparative biology and taxonomic classification.</title>
        <authorList>
            <person name="Goeker M."/>
        </authorList>
    </citation>
    <scope>NUCLEOTIDE SEQUENCE [LARGE SCALE GENOMIC DNA]</scope>
    <source>
        <strain evidence="3 4">DSM 44599</strain>
    </source>
</reference>
<feature type="region of interest" description="Disordered" evidence="1">
    <location>
        <begin position="1"/>
        <end position="62"/>
    </location>
</feature>
<dbReference type="Gene3D" id="3.10.450.50">
    <property type="match status" value="1"/>
</dbReference>
<protein>
    <recommendedName>
        <fullName evidence="5">Lumazine-binding protein</fullName>
    </recommendedName>
</protein>
<comment type="caution">
    <text evidence="3">The sequence shown here is derived from an EMBL/GenBank/DDBJ whole genome shotgun (WGS) entry which is preliminary data.</text>
</comment>
<sequence>METTRPSSTPPGAPRPGSAPSPADQNATRPAASLAGQGRAIAPPQRVEPAAAKPAGDTPGEPGRPKKWLLAVGAAVVVAVLAVAGLVALLTGGDSPEEQVRATISDYTGALRDGDLSTLRSSTCGSLHEYYRDIPEEQFAGVHQISREQGTVPVVDSVDAIRITEDTAIAQATVYTEADPGNRTQRTFDLQRTDDGWKVCDPPAANP</sequence>
<name>A0A366DCV4_9NOCA</name>
<evidence type="ECO:0000313" key="4">
    <source>
        <dbReference type="Proteomes" id="UP000252586"/>
    </source>
</evidence>
<organism evidence="3 4">
    <name type="scientific">Nocardia puris</name>
    <dbReference type="NCBI Taxonomy" id="208602"/>
    <lineage>
        <taxon>Bacteria</taxon>
        <taxon>Bacillati</taxon>
        <taxon>Actinomycetota</taxon>
        <taxon>Actinomycetes</taxon>
        <taxon>Mycobacteriales</taxon>
        <taxon>Nocardiaceae</taxon>
        <taxon>Nocardia</taxon>
    </lineage>
</organism>
<feature type="transmembrane region" description="Helical" evidence="2">
    <location>
        <begin position="68"/>
        <end position="91"/>
    </location>
</feature>
<dbReference type="InterPro" id="IPR032710">
    <property type="entry name" value="NTF2-like_dom_sf"/>
</dbReference>
<proteinExistence type="predicted"/>
<dbReference type="EMBL" id="QNRE01000010">
    <property type="protein sequence ID" value="RBO87892.1"/>
    <property type="molecule type" value="Genomic_DNA"/>
</dbReference>
<keyword evidence="2" id="KW-1133">Transmembrane helix</keyword>
<dbReference type="AlphaFoldDB" id="A0A366DCV4"/>
<dbReference type="STRING" id="1210090.GCA_001613185_05729"/>
<evidence type="ECO:0008006" key="5">
    <source>
        <dbReference type="Google" id="ProtNLM"/>
    </source>
</evidence>
<keyword evidence="2" id="KW-0812">Transmembrane</keyword>
<accession>A0A366DCV4</accession>
<evidence type="ECO:0000256" key="1">
    <source>
        <dbReference type="SAM" id="MobiDB-lite"/>
    </source>
</evidence>
<dbReference type="OrthoDB" id="4485830at2"/>
<keyword evidence="2" id="KW-0472">Membrane</keyword>
<dbReference type="SUPFAM" id="SSF54427">
    <property type="entry name" value="NTF2-like"/>
    <property type="match status" value="1"/>
</dbReference>
<dbReference type="RefSeq" id="WP_147265889.1">
    <property type="nucleotide sequence ID" value="NZ_CP107943.1"/>
</dbReference>
<evidence type="ECO:0000313" key="3">
    <source>
        <dbReference type="EMBL" id="RBO87892.1"/>
    </source>
</evidence>
<keyword evidence="4" id="KW-1185">Reference proteome</keyword>
<dbReference type="Proteomes" id="UP000252586">
    <property type="component" value="Unassembled WGS sequence"/>
</dbReference>
<evidence type="ECO:0000256" key="2">
    <source>
        <dbReference type="SAM" id="Phobius"/>
    </source>
</evidence>